<name>A0ABU5US13_NODSP</name>
<dbReference type="InterPro" id="IPR027417">
    <property type="entry name" value="P-loop_NTPase"/>
</dbReference>
<comment type="caution">
    <text evidence="2">The sequence shown here is derived from an EMBL/GenBank/DDBJ whole genome shotgun (WGS) entry which is preliminary data.</text>
</comment>
<sequence>MLIEFSIGNYRSFKDKVTFSMVAANIVAKDPKIDENNTFAVDDKLTLLKSAAIYGANASGKSNLAKAISFMKWFMINSSKETQSTEEIGVEPFRLSTETETEPSLFEIVFLLDGKKYRYGFEATQQRVISEWLFYVPNKRETRIFERNFEESTEIFNISKIFKGGGIDSKTRHNALFLSVAAQFNVEIAEKILDWLTRKLKIISGLDDISDYTVSYLAEGNDNRSDIIQLIKKLDLGIREITVKETEIRLNSLPLPEDTSEELKKMIVKSGILKATLIKTVHQKFDSQGNHISLELFDLYEQESEGTQKIVSIAGILVDTFKNGDVLIFDEFDARLHPLITKAIVEIFNSQETNYNNAQLIFMTHDTNLLSNKLFRRDQIWFTEKNKYGATDLYSLVEYRIRNDASFENDYIQGKYGAIPFIGNLNQILGNPHV</sequence>
<reference evidence="2 3" key="1">
    <citation type="submission" date="2023-12" db="EMBL/GenBank/DDBJ databases">
        <title>Baltic Sea Cyanobacteria.</title>
        <authorList>
            <person name="Delbaje E."/>
            <person name="Fewer D.P."/>
            <person name="Shishido T.K."/>
        </authorList>
    </citation>
    <scope>NUCLEOTIDE SEQUENCE [LARGE SCALE GENOMIC DNA]</scope>
    <source>
        <strain evidence="2 3">UHCC 0060</strain>
    </source>
</reference>
<evidence type="ECO:0000313" key="3">
    <source>
        <dbReference type="Proteomes" id="UP001303285"/>
    </source>
</evidence>
<proteinExistence type="predicted"/>
<dbReference type="PANTHER" id="PTHR40396">
    <property type="entry name" value="ATPASE-LIKE PROTEIN"/>
    <property type="match status" value="1"/>
</dbReference>
<dbReference type="GO" id="GO:0005524">
    <property type="term" value="F:ATP binding"/>
    <property type="evidence" value="ECO:0007669"/>
    <property type="project" value="UniProtKB-KW"/>
</dbReference>
<evidence type="ECO:0000313" key="2">
    <source>
        <dbReference type="EMBL" id="MEA5609029.1"/>
    </source>
</evidence>
<accession>A0ABU5US13</accession>
<dbReference type="PANTHER" id="PTHR40396:SF1">
    <property type="entry name" value="ATPASE AAA-TYPE CORE DOMAIN-CONTAINING PROTEIN"/>
    <property type="match status" value="1"/>
</dbReference>
<dbReference type="Pfam" id="PF13304">
    <property type="entry name" value="AAA_21"/>
    <property type="match status" value="1"/>
</dbReference>
<dbReference type="Gene3D" id="3.40.50.300">
    <property type="entry name" value="P-loop containing nucleotide triphosphate hydrolases"/>
    <property type="match status" value="1"/>
</dbReference>
<keyword evidence="2" id="KW-0067">ATP-binding</keyword>
<dbReference type="Proteomes" id="UP001303285">
    <property type="component" value="Unassembled WGS sequence"/>
</dbReference>
<feature type="domain" description="ATPase AAA-type core" evidence="1">
    <location>
        <begin position="51"/>
        <end position="371"/>
    </location>
</feature>
<evidence type="ECO:0000259" key="1">
    <source>
        <dbReference type="Pfam" id="PF13304"/>
    </source>
</evidence>
<dbReference type="RefSeq" id="WP_323244277.1">
    <property type="nucleotide sequence ID" value="NZ_JAYGHK010000038.1"/>
</dbReference>
<dbReference type="SUPFAM" id="SSF52540">
    <property type="entry name" value="P-loop containing nucleoside triphosphate hydrolases"/>
    <property type="match status" value="1"/>
</dbReference>
<dbReference type="EMBL" id="JAYGHK010000038">
    <property type="protein sequence ID" value="MEA5609029.1"/>
    <property type="molecule type" value="Genomic_DNA"/>
</dbReference>
<dbReference type="InterPro" id="IPR003959">
    <property type="entry name" value="ATPase_AAA_core"/>
</dbReference>
<protein>
    <submittedName>
        <fullName evidence="2">ATP-binding protein</fullName>
    </submittedName>
</protein>
<keyword evidence="3" id="KW-1185">Reference proteome</keyword>
<organism evidence="2 3">
    <name type="scientific">Nodularia spumigena UHCC 0060</name>
    <dbReference type="NCBI Taxonomy" id="3110300"/>
    <lineage>
        <taxon>Bacteria</taxon>
        <taxon>Bacillati</taxon>
        <taxon>Cyanobacteriota</taxon>
        <taxon>Cyanophyceae</taxon>
        <taxon>Nostocales</taxon>
        <taxon>Nodulariaceae</taxon>
        <taxon>Nodularia</taxon>
    </lineage>
</organism>
<gene>
    <name evidence="2" type="ORF">VB695_13310</name>
</gene>
<keyword evidence="2" id="KW-0547">Nucleotide-binding</keyword>